<proteinExistence type="predicted"/>
<dbReference type="EMBL" id="HBFR01013552">
    <property type="protein sequence ID" value="CAD8882667.1"/>
    <property type="molecule type" value="Transcribed_RNA"/>
</dbReference>
<feature type="region of interest" description="Disordered" evidence="1">
    <location>
        <begin position="219"/>
        <end position="243"/>
    </location>
</feature>
<evidence type="ECO:0000313" key="2">
    <source>
        <dbReference type="EMBL" id="CAD8882667.1"/>
    </source>
</evidence>
<dbReference type="AlphaFoldDB" id="A0A7S1FQ23"/>
<name>A0A7S1FQ23_9STRA</name>
<accession>A0A7S1FQ23</accession>
<organism evidence="2">
    <name type="scientific">Corethron hystrix</name>
    <dbReference type="NCBI Taxonomy" id="216773"/>
    <lineage>
        <taxon>Eukaryota</taxon>
        <taxon>Sar</taxon>
        <taxon>Stramenopiles</taxon>
        <taxon>Ochrophyta</taxon>
        <taxon>Bacillariophyta</taxon>
        <taxon>Coscinodiscophyceae</taxon>
        <taxon>Corethrophycidae</taxon>
        <taxon>Corethrales</taxon>
        <taxon>Corethraceae</taxon>
        <taxon>Corethron</taxon>
    </lineage>
</organism>
<reference evidence="2" key="1">
    <citation type="submission" date="2021-01" db="EMBL/GenBank/DDBJ databases">
        <authorList>
            <person name="Corre E."/>
            <person name="Pelletier E."/>
            <person name="Niang G."/>
            <person name="Scheremetjew M."/>
            <person name="Finn R."/>
            <person name="Kale V."/>
            <person name="Holt S."/>
            <person name="Cochrane G."/>
            <person name="Meng A."/>
            <person name="Brown T."/>
            <person name="Cohen L."/>
        </authorList>
    </citation>
    <scope>NUCLEOTIDE SEQUENCE</scope>
    <source>
        <strain evidence="2">308</strain>
    </source>
</reference>
<protein>
    <submittedName>
        <fullName evidence="2">Uncharacterized protein</fullName>
    </submittedName>
</protein>
<gene>
    <name evidence="2" type="ORF">CHYS00102_LOCUS9862</name>
</gene>
<evidence type="ECO:0000256" key="1">
    <source>
        <dbReference type="SAM" id="MobiDB-lite"/>
    </source>
</evidence>
<feature type="compositionally biased region" description="Pro residues" evidence="1">
    <location>
        <begin position="223"/>
        <end position="243"/>
    </location>
</feature>
<sequence length="243" mass="27416">MSSPSLPVFLSRRLPSGLSSLTVLRQYRRSLFVTAAAARRAVEPHSNAAPSSTRTEHFYSPADAVVNGDDEKTAAQKRLQHESDLVLETLARSPEQRGATVYSLSFAASGAELPFTPMQRDQLRNVRNLEASAEDPHLSMLYRDIQENFFGEVRQASARFSTERSEFRWTNIVRVLISSHLSLLLSLSLSSYRTHRALPTRHTLSPRYTLPRATARNEKIRPTTPPCRAPTPRPWPPPTRRGW</sequence>